<sequence>MFFYFKVSSKDSQVLEKFVKFLLKLETSPTMIKYFSKQKKRKFVTILKSPHVNKTAQEQFEFRFYSREFFIDSFKPLTFFLVIKRIKDLSFPGLKLEVKGLLNKEKKNNSFLKVINPDNIVLNKSNFQNKYIKLFDCYGESYLKDTFYN</sequence>
<gene>
    <name evidence="4" type="primary">rps10</name>
</gene>
<dbReference type="InterPro" id="IPR027486">
    <property type="entry name" value="Ribosomal_uS10_dom"/>
</dbReference>
<name>A0A2Z5ZAG8_9STRA</name>
<evidence type="ECO:0000256" key="2">
    <source>
        <dbReference type="ARBA" id="ARBA00023274"/>
    </source>
</evidence>
<evidence type="ECO:0000313" key="4">
    <source>
        <dbReference type="EMBL" id="BBC77740.1"/>
    </source>
</evidence>
<dbReference type="GO" id="GO:1990904">
    <property type="term" value="C:ribonucleoprotein complex"/>
    <property type="evidence" value="ECO:0007669"/>
    <property type="project" value="UniProtKB-KW"/>
</dbReference>
<geneLocation type="mitochondrion" evidence="4"/>
<dbReference type="Gene3D" id="3.30.70.600">
    <property type="entry name" value="Ribosomal protein S10 domain"/>
    <property type="match status" value="1"/>
</dbReference>
<dbReference type="AlphaFoldDB" id="A0A2Z5ZAG8"/>
<dbReference type="GO" id="GO:0005840">
    <property type="term" value="C:ribosome"/>
    <property type="evidence" value="ECO:0007669"/>
    <property type="project" value="UniProtKB-KW"/>
</dbReference>
<evidence type="ECO:0000256" key="1">
    <source>
        <dbReference type="ARBA" id="ARBA00022980"/>
    </source>
</evidence>
<protein>
    <submittedName>
        <fullName evidence="4">Ribosomal protein S10</fullName>
    </submittedName>
</protein>
<keyword evidence="2" id="KW-0687">Ribonucleoprotein</keyword>
<dbReference type="SUPFAM" id="SSF54999">
    <property type="entry name" value="Ribosomal protein S10"/>
    <property type="match status" value="1"/>
</dbReference>
<feature type="domain" description="Small ribosomal subunit protein uS10" evidence="3">
    <location>
        <begin position="4"/>
        <end position="99"/>
    </location>
</feature>
<accession>A0A2Z5ZAG8</accession>
<keyword evidence="4" id="KW-0496">Mitochondrion</keyword>
<reference evidence="4" key="1">
    <citation type="submission" date="2018-02" db="EMBL/GenBank/DDBJ databases">
        <title>Evolution and diversity of non-photosynthetic diatom plastid genomes.</title>
        <authorList>
            <person name="Kamikawa R."/>
            <person name="Ishii K."/>
        </authorList>
    </citation>
    <scope>NUCLEOTIDE SEQUENCE</scope>
    <source>
        <strain evidence="4">NIES 3581</strain>
    </source>
</reference>
<dbReference type="Pfam" id="PF00338">
    <property type="entry name" value="Ribosomal_S10"/>
    <property type="match status" value="1"/>
</dbReference>
<keyword evidence="1 4" id="KW-0689">Ribosomal protein</keyword>
<dbReference type="SMART" id="SM01403">
    <property type="entry name" value="Ribosomal_S10"/>
    <property type="match status" value="1"/>
</dbReference>
<organism evidence="4">
    <name type="scientific">Nitzschia sp. NIES-3581</name>
    <dbReference type="NCBI Taxonomy" id="2083274"/>
    <lineage>
        <taxon>Eukaryota</taxon>
        <taxon>Sar</taxon>
        <taxon>Stramenopiles</taxon>
        <taxon>Ochrophyta</taxon>
        <taxon>Bacillariophyta</taxon>
        <taxon>Bacillariophyceae</taxon>
        <taxon>Bacillariophycidae</taxon>
        <taxon>Bacillariales</taxon>
        <taxon>Bacillariaceae</taxon>
        <taxon>Nitzschia</taxon>
    </lineage>
</organism>
<dbReference type="EMBL" id="AP018510">
    <property type="protein sequence ID" value="BBC77740.1"/>
    <property type="molecule type" value="Genomic_DNA"/>
</dbReference>
<evidence type="ECO:0000259" key="3">
    <source>
        <dbReference type="SMART" id="SM01403"/>
    </source>
</evidence>
<dbReference type="InterPro" id="IPR036838">
    <property type="entry name" value="Ribosomal_uS10_dom_sf"/>
</dbReference>
<proteinExistence type="predicted"/>